<reference evidence="5 6" key="1">
    <citation type="journal article" date="2014" name="BMC Biol.">
        <title>A comprehensive evaluation of rodent malaria parasite genomes and gene expression.</title>
        <authorList>
            <person name="Otto T.D."/>
            <person name="Bohme U."/>
            <person name="Jackson A.P."/>
            <person name="Hunt M."/>
            <person name="Franke-Fayard B."/>
            <person name="Hoeijmakers W.A."/>
            <person name="Religa A.A."/>
            <person name="Robertson L."/>
            <person name="Sanders M."/>
            <person name="Ogun S.A."/>
            <person name="Cunningham D."/>
            <person name="Erhart A."/>
            <person name="Billker O."/>
            <person name="Khan S.M."/>
            <person name="Stunnenberg H.G."/>
            <person name="Langhorne J."/>
            <person name="Holder A.A."/>
            <person name="Waters A.P."/>
            <person name="Newbold C.I."/>
            <person name="Pain A."/>
            <person name="Berriman M."/>
            <person name="Janse C.J."/>
        </authorList>
    </citation>
    <scope>NUCLEOTIDE SEQUENCE [LARGE SCALE GENOMIC DNA]</scope>
    <source>
        <strain evidence="5 6">AS</strain>
    </source>
</reference>
<dbReference type="RefSeq" id="XP_742361.2">
    <property type="nucleotide sequence ID" value="XM_737268.2"/>
</dbReference>
<evidence type="ECO:0000313" key="5">
    <source>
        <dbReference type="EMBL" id="VTZ69681.1"/>
    </source>
</evidence>
<protein>
    <submittedName>
        <fullName evidence="4">Lysophospholipase, putative</fullName>
        <ecNumber evidence="4">3.1.1.5</ecNumber>
    </submittedName>
    <submittedName>
        <fullName evidence="5">Prodrug activation and resistance esterase, putative</fullName>
    </submittedName>
</protein>
<feature type="compositionally biased region" description="Basic and acidic residues" evidence="1">
    <location>
        <begin position="22"/>
        <end position="32"/>
    </location>
</feature>
<dbReference type="InterPro" id="IPR029058">
    <property type="entry name" value="AB_hydrolase_fold"/>
</dbReference>
<evidence type="ECO:0000313" key="3">
    <source>
        <dbReference type="EMBL" id="SCM24779.1"/>
    </source>
</evidence>
<feature type="domain" description="Serine aminopeptidase S33" evidence="2">
    <location>
        <begin position="180"/>
        <end position="357"/>
    </location>
</feature>
<reference evidence="7 8" key="3">
    <citation type="submission" date="2016-08" db="EMBL/GenBank/DDBJ databases">
        <authorList>
            <consortium name="Pathogen Informatics"/>
        </authorList>
    </citation>
    <scope>NUCLEOTIDE SEQUENCE [LARGE SCALE GENOMIC DNA]</scope>
    <source>
        <strain evidence="3 8">AJ</strain>
        <strain evidence="5">AS</strain>
        <strain evidence="4 7">CB</strain>
    </source>
</reference>
<proteinExistence type="predicted"/>
<dbReference type="KEGG" id="pcb:PCHAS_1221000"/>
<dbReference type="InterPro" id="IPR022742">
    <property type="entry name" value="Hydrolase_4"/>
</dbReference>
<accession>A0A077TRZ0</accession>
<dbReference type="EMBL" id="LT608178">
    <property type="protein sequence ID" value="SCM24779.1"/>
    <property type="molecule type" value="Genomic_DNA"/>
</dbReference>
<reference evidence="5" key="2">
    <citation type="submission" date="2014-05" db="EMBL/GenBank/DDBJ databases">
        <authorList>
            <person name="Aslett M.A."/>
            <person name="De Silva N."/>
        </authorList>
    </citation>
    <scope>NUCLEOTIDE SEQUENCE</scope>
    <source>
        <strain evidence="5">AS</strain>
    </source>
</reference>
<keyword evidence="4" id="KW-0378">Hydrolase</keyword>
<dbReference type="GeneID" id="3495452"/>
<feature type="domain" description="Serine aminopeptidase S33" evidence="2">
    <location>
        <begin position="101"/>
        <end position="150"/>
    </location>
</feature>
<evidence type="ECO:0000259" key="2">
    <source>
        <dbReference type="Pfam" id="PF12146"/>
    </source>
</evidence>
<dbReference type="Pfam" id="PF12146">
    <property type="entry name" value="Hydrolase_4"/>
    <property type="match status" value="2"/>
</dbReference>
<dbReference type="Proteomes" id="UP000195489">
    <property type="component" value="Chromosome 12"/>
</dbReference>
<dbReference type="EC" id="3.1.1.5" evidence="4"/>
<dbReference type="EMBL" id="LT608164">
    <property type="protein sequence ID" value="SCN62068.1"/>
    <property type="molecule type" value="Genomic_DNA"/>
</dbReference>
<dbReference type="NCBIfam" id="TIGR01607">
    <property type="entry name" value="PST-A"/>
    <property type="match status" value="1"/>
</dbReference>
<dbReference type="AlphaFoldDB" id="A0A077TRZ0"/>
<dbReference type="InterPro" id="IPR006494">
    <property type="entry name" value="PST_A"/>
</dbReference>
<evidence type="ECO:0000313" key="7">
    <source>
        <dbReference type="Proteomes" id="UP000195489"/>
    </source>
</evidence>
<dbReference type="VEuPathDB" id="PlasmoDB:PCHAS_1221000"/>
<feature type="compositionally biased region" description="Basic and acidic residues" evidence="1">
    <location>
        <begin position="1"/>
        <end position="13"/>
    </location>
</feature>
<dbReference type="Gene3D" id="3.40.50.1820">
    <property type="entry name" value="alpha/beta hydrolase"/>
    <property type="match status" value="1"/>
</dbReference>
<organism evidence="4 7">
    <name type="scientific">Plasmodium chabaudi chabaudi</name>
    <dbReference type="NCBI Taxonomy" id="31271"/>
    <lineage>
        <taxon>Eukaryota</taxon>
        <taxon>Sar</taxon>
        <taxon>Alveolata</taxon>
        <taxon>Apicomplexa</taxon>
        <taxon>Aconoidasida</taxon>
        <taxon>Haemosporida</taxon>
        <taxon>Plasmodiidae</taxon>
        <taxon>Plasmodium</taxon>
        <taxon>Plasmodium (Vinckeia)</taxon>
    </lineage>
</organism>
<name>A0A077TRZ0_PLACU</name>
<evidence type="ECO:0000256" key="1">
    <source>
        <dbReference type="SAM" id="MobiDB-lite"/>
    </source>
</evidence>
<evidence type="ECO:0000313" key="6">
    <source>
        <dbReference type="Proteomes" id="UP000071118"/>
    </source>
</evidence>
<dbReference type="EMBL" id="LK022889">
    <property type="protein sequence ID" value="VTZ69681.1"/>
    <property type="molecule type" value="Genomic_DNA"/>
</dbReference>
<dbReference type="Proteomes" id="UP000507163">
    <property type="component" value="Chromosome 12"/>
</dbReference>
<evidence type="ECO:0000313" key="8">
    <source>
        <dbReference type="Proteomes" id="UP000507163"/>
    </source>
</evidence>
<keyword evidence="6" id="KW-1185">Reference proteome</keyword>
<feature type="region of interest" description="Disordered" evidence="1">
    <location>
        <begin position="1"/>
        <end position="32"/>
    </location>
</feature>
<dbReference type="SUPFAM" id="SSF53474">
    <property type="entry name" value="alpha/beta-Hydrolases"/>
    <property type="match status" value="1"/>
</dbReference>
<dbReference type="OrthoDB" id="2498029at2759"/>
<dbReference type="PANTHER" id="PTHR11614">
    <property type="entry name" value="PHOSPHOLIPASE-RELATED"/>
    <property type="match status" value="1"/>
</dbReference>
<evidence type="ECO:0000313" key="4">
    <source>
        <dbReference type="EMBL" id="SCN62068.1"/>
    </source>
</evidence>
<sequence>MAADQSRENDKQKGGNSSGGNKKNEKLDGRPKIDTFNNKNGLAIKTYAWEVKNPVAILFVIHGLSGNARFDYLRHNITLVGYEKAILNDADNFYIYKGSWIEEFNKKGISVYGLDLQGHGLSEGWENLIKHVREFDDLVYDVLQFINRVHDTLCLEKYKSNLNSGDNTNSLHNNIINTKLPPFYIMGQSMGGNITLRLLETIGKSKDITPNNNKINIRGAISLAGMISIDEILKKPSYKYFYIPFAKVLATVFPSLRVVPPLEFKKFPYINNIYEYDKNVSLRPATCKLAYELLRAIQNLNNDISYLPKDVPLLFVHSREDSACFFNGVQTFFNNVKSNNKELFALDDMDHILTMEPGNERILKKVTEWILNLSASS</sequence>
<gene>
    <name evidence="3" type="ORF">PCHAJ_000325700</name>
    <name evidence="5" type="ORF">PCHAS_1221000</name>
    <name evidence="4" type="ORF">PCHCB_000328300</name>
</gene>
<dbReference type="InterPro" id="IPR051044">
    <property type="entry name" value="MAG_DAG_Lipase"/>
</dbReference>
<dbReference type="Proteomes" id="UP000071118">
    <property type="component" value="Chromosome 12"/>
</dbReference>
<dbReference type="GO" id="GO:0004622">
    <property type="term" value="F:phosphatidylcholine lysophospholipase activity"/>
    <property type="evidence" value="ECO:0007669"/>
    <property type="project" value="UniProtKB-EC"/>
</dbReference>